<evidence type="ECO:0000313" key="1">
    <source>
        <dbReference type="EMBL" id="KAG7159623.1"/>
    </source>
</evidence>
<organism evidence="1 2">
    <name type="scientific">Homarus americanus</name>
    <name type="common">American lobster</name>
    <dbReference type="NCBI Taxonomy" id="6706"/>
    <lineage>
        <taxon>Eukaryota</taxon>
        <taxon>Metazoa</taxon>
        <taxon>Ecdysozoa</taxon>
        <taxon>Arthropoda</taxon>
        <taxon>Crustacea</taxon>
        <taxon>Multicrustacea</taxon>
        <taxon>Malacostraca</taxon>
        <taxon>Eumalacostraca</taxon>
        <taxon>Eucarida</taxon>
        <taxon>Decapoda</taxon>
        <taxon>Pleocyemata</taxon>
        <taxon>Astacidea</taxon>
        <taxon>Nephropoidea</taxon>
        <taxon>Nephropidae</taxon>
        <taxon>Homarus</taxon>
    </lineage>
</organism>
<dbReference type="Proteomes" id="UP000747542">
    <property type="component" value="Unassembled WGS sequence"/>
</dbReference>
<evidence type="ECO:0000313" key="2">
    <source>
        <dbReference type="Proteomes" id="UP000747542"/>
    </source>
</evidence>
<protein>
    <submittedName>
        <fullName evidence="1">Uncharacterized protein</fullName>
    </submittedName>
</protein>
<accession>A0A8J5MQ35</accession>
<dbReference type="EMBL" id="JAHLQT010033114">
    <property type="protein sequence ID" value="KAG7159623.1"/>
    <property type="molecule type" value="Genomic_DNA"/>
</dbReference>
<keyword evidence="2" id="KW-1185">Reference proteome</keyword>
<comment type="caution">
    <text evidence="1">The sequence shown here is derived from an EMBL/GenBank/DDBJ whole genome shotgun (WGS) entry which is preliminary data.</text>
</comment>
<gene>
    <name evidence="1" type="ORF">Hamer_G004296</name>
</gene>
<proteinExistence type="predicted"/>
<sequence>MRTPSGEAEPHRVAAHSVCRRQHTWSRRLKFTPYSKMRLIIVYLAVASATAFDLRGRREYRIVFGISVAFMSCPMERTSGEKSLFFSQW</sequence>
<reference evidence="1" key="1">
    <citation type="journal article" date="2021" name="Sci. Adv.">
        <title>The American lobster genome reveals insights on longevity, neural, and immune adaptations.</title>
        <authorList>
            <person name="Polinski J.M."/>
            <person name="Zimin A.V."/>
            <person name="Clark K.F."/>
            <person name="Kohn A.B."/>
            <person name="Sadowski N."/>
            <person name="Timp W."/>
            <person name="Ptitsyn A."/>
            <person name="Khanna P."/>
            <person name="Romanova D.Y."/>
            <person name="Williams P."/>
            <person name="Greenwood S.J."/>
            <person name="Moroz L.L."/>
            <person name="Walt D.R."/>
            <person name="Bodnar A.G."/>
        </authorList>
    </citation>
    <scope>NUCLEOTIDE SEQUENCE</scope>
    <source>
        <strain evidence="1">GMGI-L3</strain>
    </source>
</reference>
<name>A0A8J5MQ35_HOMAM</name>
<dbReference type="AlphaFoldDB" id="A0A8J5MQ35"/>